<evidence type="ECO:0008006" key="2">
    <source>
        <dbReference type="Google" id="ProtNLM"/>
    </source>
</evidence>
<organism evidence="1">
    <name type="scientific">Petromyces alliaceus</name>
    <name type="common">Aspergillus alliaceus</name>
    <dbReference type="NCBI Taxonomy" id="209559"/>
    <lineage>
        <taxon>Eukaryota</taxon>
        <taxon>Fungi</taxon>
        <taxon>Dikarya</taxon>
        <taxon>Ascomycota</taxon>
        <taxon>Pezizomycotina</taxon>
        <taxon>Eurotiomycetes</taxon>
        <taxon>Eurotiomycetidae</taxon>
        <taxon>Eurotiales</taxon>
        <taxon>Aspergillaceae</taxon>
        <taxon>Aspergillus</taxon>
        <taxon>Aspergillus subgen. Circumdati</taxon>
    </lineage>
</organism>
<dbReference type="EMBL" id="ML735232">
    <property type="protein sequence ID" value="KAE8393151.1"/>
    <property type="molecule type" value="Genomic_DNA"/>
</dbReference>
<name>A0A5N7CG42_PETAA</name>
<proteinExistence type="predicted"/>
<evidence type="ECO:0000313" key="1">
    <source>
        <dbReference type="EMBL" id="KAE8393151.1"/>
    </source>
</evidence>
<dbReference type="AlphaFoldDB" id="A0A5N7CG42"/>
<protein>
    <recommendedName>
        <fullName evidence="2">NmrA-like domain-containing protein</fullName>
    </recommendedName>
</protein>
<dbReference type="Proteomes" id="UP000326877">
    <property type="component" value="Unassembled WGS sequence"/>
</dbReference>
<reference evidence="1" key="1">
    <citation type="submission" date="2019-04" db="EMBL/GenBank/DDBJ databases">
        <title>Friends and foes A comparative genomics studyof 23 Aspergillus species from section Flavi.</title>
        <authorList>
            <consortium name="DOE Joint Genome Institute"/>
            <person name="Kjaerbolling I."/>
            <person name="Vesth T."/>
            <person name="Frisvad J.C."/>
            <person name="Nybo J.L."/>
            <person name="Theobald S."/>
            <person name="Kildgaard S."/>
            <person name="Isbrandt T."/>
            <person name="Kuo A."/>
            <person name="Sato A."/>
            <person name="Lyhne E.K."/>
            <person name="Kogle M.E."/>
            <person name="Wiebenga A."/>
            <person name="Kun R.S."/>
            <person name="Lubbers R.J."/>
            <person name="Makela M.R."/>
            <person name="Barry K."/>
            <person name="Chovatia M."/>
            <person name="Clum A."/>
            <person name="Daum C."/>
            <person name="Haridas S."/>
            <person name="He G."/>
            <person name="LaButti K."/>
            <person name="Lipzen A."/>
            <person name="Mondo S."/>
            <person name="Riley R."/>
            <person name="Salamov A."/>
            <person name="Simmons B.A."/>
            <person name="Magnuson J.K."/>
            <person name="Henrissat B."/>
            <person name="Mortensen U.H."/>
            <person name="Larsen T.O."/>
            <person name="Devries R.P."/>
            <person name="Grigoriev I.V."/>
            <person name="Machida M."/>
            <person name="Baker S.E."/>
            <person name="Andersen M.R."/>
        </authorList>
    </citation>
    <scope>NUCLEOTIDE SEQUENCE [LARGE SCALE GENOMIC DNA]</scope>
    <source>
        <strain evidence="1">IBT 14317</strain>
    </source>
</reference>
<sequence length="83" mass="9046">MAPTIVVIGATGNTGKSVKLATLPQVEMQKDWATIDAAWLRSQEVGRVYVAPHNLPHQFVEESALHPPYRPAASWCQPPTLGN</sequence>
<gene>
    <name evidence="1" type="ORF">BDV23DRAFT_181027</name>
</gene>
<accession>A0A5N7CG42</accession>